<dbReference type="InterPro" id="IPR052700">
    <property type="entry name" value="Carb_kinase_PfkB-like"/>
</dbReference>
<reference evidence="5 6" key="1">
    <citation type="submission" date="2019-12" db="EMBL/GenBank/DDBJ databases">
        <title>Lactobacillus hilgardii FLUB.</title>
        <authorList>
            <person name="Gustaw K."/>
        </authorList>
    </citation>
    <scope>NUCLEOTIDE SEQUENCE [LARGE SCALE GENOMIC DNA]</scope>
    <source>
        <strain evidence="5 6">FLUB</strain>
    </source>
</reference>
<evidence type="ECO:0000313" key="6">
    <source>
        <dbReference type="Proteomes" id="UP000465035"/>
    </source>
</evidence>
<evidence type="ECO:0000259" key="4">
    <source>
        <dbReference type="Pfam" id="PF00294"/>
    </source>
</evidence>
<organism evidence="5 6">
    <name type="scientific">Lentilactobacillus hilgardii</name>
    <name type="common">Lactobacillus hilgardii</name>
    <dbReference type="NCBI Taxonomy" id="1588"/>
    <lineage>
        <taxon>Bacteria</taxon>
        <taxon>Bacillati</taxon>
        <taxon>Bacillota</taxon>
        <taxon>Bacilli</taxon>
        <taxon>Lactobacillales</taxon>
        <taxon>Lactobacillaceae</taxon>
        <taxon>Lentilactobacillus</taxon>
    </lineage>
</organism>
<protein>
    <submittedName>
        <fullName evidence="5">Sugar kinase</fullName>
    </submittedName>
</protein>
<dbReference type="Proteomes" id="UP000465035">
    <property type="component" value="Chromosome"/>
</dbReference>
<dbReference type="SUPFAM" id="SSF53613">
    <property type="entry name" value="Ribokinase-like"/>
    <property type="match status" value="1"/>
</dbReference>
<dbReference type="InterPro" id="IPR011611">
    <property type="entry name" value="PfkB_dom"/>
</dbReference>
<dbReference type="PANTHER" id="PTHR43320:SF2">
    <property type="entry name" value="2-DEHYDRO-3-DEOXYGLUCONOKINASE_2-DEHYDRO-3-DEOXYGALACTONOKINASE"/>
    <property type="match status" value="1"/>
</dbReference>
<gene>
    <name evidence="5" type="ORF">GQR93_04980</name>
</gene>
<dbReference type="EMBL" id="CP047121">
    <property type="protein sequence ID" value="QHB51617.1"/>
    <property type="molecule type" value="Genomic_DNA"/>
</dbReference>
<keyword evidence="2" id="KW-0808">Transferase</keyword>
<dbReference type="PANTHER" id="PTHR43320">
    <property type="entry name" value="SUGAR KINASE"/>
    <property type="match status" value="1"/>
</dbReference>
<dbReference type="AlphaFoldDB" id="A0A6P1E389"/>
<evidence type="ECO:0000256" key="2">
    <source>
        <dbReference type="ARBA" id="ARBA00022679"/>
    </source>
</evidence>
<keyword evidence="3 5" id="KW-0418">Kinase</keyword>
<evidence type="ECO:0000256" key="3">
    <source>
        <dbReference type="ARBA" id="ARBA00022777"/>
    </source>
</evidence>
<dbReference type="InterPro" id="IPR029056">
    <property type="entry name" value="Ribokinase-like"/>
</dbReference>
<dbReference type="GO" id="GO:0016301">
    <property type="term" value="F:kinase activity"/>
    <property type="evidence" value="ECO:0007669"/>
    <property type="project" value="UniProtKB-KW"/>
</dbReference>
<sequence>MKLTSFGELMLRFKPADCTRIIQATSFEASFGGAESNVAVSLSLLGDQSSFITKLPQNMLGEAALYRLRGYGVDTTKVLRGGQRIGTYYFEKGTSIRGTNVIYDRAHSSFATSTSNDYDWKTTLKDTDYFYVSGITPALSTELQKTVLKAASYCQQHHIKVVYDANYRGKLWSPEESQAFSEKMMPYVSIVFAHDEDFESSFGIKAFDGDMTNGIAQKKQFEAAMTQLTERYPNLETVGSVLRNIYTVEKSQWSAILLQNNHFYDSPVYPVDVYEGVGGGDAFAAGIMHGFLNQYDPQKQINFGIAASVTKLTISGDFNLAYSDEISKLAERGGAAMNR</sequence>
<accession>A0A6P1E389</accession>
<dbReference type="Pfam" id="PF00294">
    <property type="entry name" value="PfkB"/>
    <property type="match status" value="1"/>
</dbReference>
<dbReference type="CDD" id="cd01166">
    <property type="entry name" value="KdgK"/>
    <property type="match status" value="1"/>
</dbReference>
<name>A0A6P1E389_LENHI</name>
<proteinExistence type="inferred from homology"/>
<dbReference type="GeneID" id="69057706"/>
<dbReference type="RefSeq" id="WP_003552905.1">
    <property type="nucleotide sequence ID" value="NZ_CABKOL010000106.1"/>
</dbReference>
<comment type="similarity">
    <text evidence="1">Belongs to the carbohydrate kinase PfkB family.</text>
</comment>
<evidence type="ECO:0000313" key="5">
    <source>
        <dbReference type="EMBL" id="QHB51617.1"/>
    </source>
</evidence>
<feature type="domain" description="Carbohydrate kinase PfkB" evidence="4">
    <location>
        <begin position="2"/>
        <end position="313"/>
    </location>
</feature>
<evidence type="ECO:0000256" key="1">
    <source>
        <dbReference type="ARBA" id="ARBA00010688"/>
    </source>
</evidence>
<dbReference type="Gene3D" id="3.40.1190.20">
    <property type="match status" value="1"/>
</dbReference>